<dbReference type="InterPro" id="IPR023346">
    <property type="entry name" value="Lysozyme-like_dom_sf"/>
</dbReference>
<keyword evidence="1" id="KW-0812">Transmembrane</keyword>
<accession>A0A084SHU1</accession>
<sequence>MSTALRALATGYVSVAVLLTVGFVLLRAALALMGRWGLPLSARQTLRAGRATLALALLLPPVCMAVRGLVPTGPLFTFERSVVRLTTRLPEPAWSPRPAAPAPRSPGTPASFPVGTALALLLGTASAGHCARQLRQHVRLIRRLESQPRLRQVGRVAVVLRDTEGTAFSTWFPRRAPHPSAWVAVPSSLLEDAQGLRLTVLHELQHHRQRDTVLAYVRLALGALFFWNPVVRAFERWLATCQELACDEALVRGGKACPHDYARCLIEAALRATHAPPLPAGVTGMAHPTKRRIEMLFQPRPSRPHRTAGLVAAVALTLVPLALWAQSATRGRAVTLAEAQALARSSQRQGDLPVVVDEQVVEKLNQLVTTPKGRAFMKKALDNLGTHREALTRTLHARKLPEGLLAVAMIESAVTNMPEASNLPSLAPGMRGAGVWMFIPSTARQYGLRVDAEVDERLDVARETEAAAALFSDLHGRYKDWRLALAAYNQGEKKVDRVLSETGVRDASELARAGHLNDYVSTVQAGLLILRNPHLLD</sequence>
<dbReference type="PANTHER" id="PTHR34978">
    <property type="entry name" value="POSSIBLE SENSOR-TRANSDUCER PROTEIN BLAR"/>
    <property type="match status" value="1"/>
</dbReference>
<protein>
    <submittedName>
        <fullName evidence="4">Tail length tape measure protein</fullName>
    </submittedName>
</protein>
<proteinExistence type="predicted"/>
<dbReference type="SUPFAM" id="SSF53955">
    <property type="entry name" value="Lysozyme-like"/>
    <property type="match status" value="1"/>
</dbReference>
<evidence type="ECO:0000259" key="3">
    <source>
        <dbReference type="Pfam" id="PF05569"/>
    </source>
</evidence>
<evidence type="ECO:0000256" key="1">
    <source>
        <dbReference type="SAM" id="Phobius"/>
    </source>
</evidence>
<evidence type="ECO:0000259" key="2">
    <source>
        <dbReference type="Pfam" id="PF01464"/>
    </source>
</evidence>
<dbReference type="CDD" id="cd16894">
    <property type="entry name" value="MltD-like"/>
    <property type="match status" value="1"/>
</dbReference>
<dbReference type="Pfam" id="PF01464">
    <property type="entry name" value="SLT"/>
    <property type="match status" value="1"/>
</dbReference>
<dbReference type="Gene3D" id="1.10.530.10">
    <property type="match status" value="1"/>
</dbReference>
<reference evidence="4 5" key="1">
    <citation type="submission" date="2014-07" db="EMBL/GenBank/DDBJ databases">
        <title>Draft Genome Sequence of Gephyronic Acid Producer, Cystobacter violaceus Strain Cb vi76.</title>
        <authorList>
            <person name="Stevens D.C."/>
            <person name="Young J."/>
            <person name="Carmichael R."/>
            <person name="Tan J."/>
            <person name="Taylor R.E."/>
        </authorList>
    </citation>
    <scope>NUCLEOTIDE SEQUENCE [LARGE SCALE GENOMIC DNA]</scope>
    <source>
        <strain evidence="4 5">Cb vi76</strain>
    </source>
</reference>
<keyword evidence="1" id="KW-1133">Transmembrane helix</keyword>
<evidence type="ECO:0000313" key="5">
    <source>
        <dbReference type="Proteomes" id="UP000028547"/>
    </source>
</evidence>
<name>A0A084SHU1_9BACT</name>
<dbReference type="EMBL" id="JPMI01000305">
    <property type="protein sequence ID" value="KFA88026.1"/>
    <property type="molecule type" value="Genomic_DNA"/>
</dbReference>
<feature type="domain" description="Peptidase M56" evidence="3">
    <location>
        <begin position="195"/>
        <end position="296"/>
    </location>
</feature>
<dbReference type="InterPro" id="IPR008258">
    <property type="entry name" value="Transglycosylase_SLT_dom_1"/>
</dbReference>
<dbReference type="Pfam" id="PF05569">
    <property type="entry name" value="Peptidase_M56"/>
    <property type="match status" value="1"/>
</dbReference>
<dbReference type="PANTHER" id="PTHR34978:SF3">
    <property type="entry name" value="SLR0241 PROTEIN"/>
    <property type="match status" value="1"/>
</dbReference>
<gene>
    <name evidence="4" type="ORF">Q664_43575</name>
</gene>
<evidence type="ECO:0000313" key="4">
    <source>
        <dbReference type="EMBL" id="KFA88026.1"/>
    </source>
</evidence>
<feature type="transmembrane region" description="Helical" evidence="1">
    <location>
        <begin position="12"/>
        <end position="30"/>
    </location>
</feature>
<dbReference type="InterPro" id="IPR052173">
    <property type="entry name" value="Beta-lactam_resp_regulator"/>
</dbReference>
<dbReference type="RefSeq" id="WP_043410001.1">
    <property type="nucleotide sequence ID" value="NZ_JPMI01000305.1"/>
</dbReference>
<dbReference type="AlphaFoldDB" id="A0A084SHU1"/>
<dbReference type="CDD" id="cd07341">
    <property type="entry name" value="M56_BlaR1_MecR1_like"/>
    <property type="match status" value="1"/>
</dbReference>
<comment type="caution">
    <text evidence="4">The sequence shown here is derived from an EMBL/GenBank/DDBJ whole genome shotgun (WGS) entry which is preliminary data.</text>
</comment>
<keyword evidence="1" id="KW-0472">Membrane</keyword>
<dbReference type="InterPro" id="IPR008756">
    <property type="entry name" value="Peptidase_M56"/>
</dbReference>
<organism evidence="4 5">
    <name type="scientific">Archangium violaceum Cb vi76</name>
    <dbReference type="NCBI Taxonomy" id="1406225"/>
    <lineage>
        <taxon>Bacteria</taxon>
        <taxon>Pseudomonadati</taxon>
        <taxon>Myxococcota</taxon>
        <taxon>Myxococcia</taxon>
        <taxon>Myxococcales</taxon>
        <taxon>Cystobacterineae</taxon>
        <taxon>Archangiaceae</taxon>
        <taxon>Archangium</taxon>
    </lineage>
</organism>
<feature type="domain" description="Transglycosylase SLT" evidence="2">
    <location>
        <begin position="400"/>
        <end position="508"/>
    </location>
</feature>
<dbReference type="Proteomes" id="UP000028547">
    <property type="component" value="Unassembled WGS sequence"/>
</dbReference>